<evidence type="ECO:0000313" key="3">
    <source>
        <dbReference type="EMBL" id="KHN98698.1"/>
    </source>
</evidence>
<name>A0A0B2WXD3_METAS</name>
<accession>A0A0B2WXD3</accession>
<organism evidence="3 4">
    <name type="scientific">Metarhizium album (strain ARSEF 1941)</name>
    <dbReference type="NCBI Taxonomy" id="1081103"/>
    <lineage>
        <taxon>Eukaryota</taxon>
        <taxon>Fungi</taxon>
        <taxon>Dikarya</taxon>
        <taxon>Ascomycota</taxon>
        <taxon>Pezizomycotina</taxon>
        <taxon>Sordariomycetes</taxon>
        <taxon>Hypocreomycetidae</taxon>
        <taxon>Hypocreales</taxon>
        <taxon>Clavicipitaceae</taxon>
        <taxon>Metarhizium</taxon>
    </lineage>
</organism>
<evidence type="ECO:0000256" key="1">
    <source>
        <dbReference type="SAM" id="SignalP"/>
    </source>
</evidence>
<dbReference type="InterPro" id="IPR031728">
    <property type="entry name" value="GlcAase_C"/>
</dbReference>
<dbReference type="EMBL" id="AZHE01000006">
    <property type="protein sequence ID" value="KHN98698.1"/>
    <property type="molecule type" value="Genomic_DNA"/>
</dbReference>
<dbReference type="GO" id="GO:0016787">
    <property type="term" value="F:hydrolase activity"/>
    <property type="evidence" value="ECO:0007669"/>
    <property type="project" value="UniProtKB-KW"/>
</dbReference>
<dbReference type="PANTHER" id="PTHR36183">
    <property type="entry name" value="BETA-GLUCURONIDASE"/>
    <property type="match status" value="1"/>
</dbReference>
<protein>
    <submittedName>
        <fullName evidence="3">Glycoside hydrolase family 79 protein</fullName>
    </submittedName>
</protein>
<evidence type="ECO:0000313" key="4">
    <source>
        <dbReference type="Proteomes" id="UP000030816"/>
    </source>
</evidence>
<feature type="chain" id="PRO_5002079711" evidence="1">
    <location>
        <begin position="21"/>
        <end position="540"/>
    </location>
</feature>
<keyword evidence="4" id="KW-1185">Reference proteome</keyword>
<dbReference type="RefSeq" id="XP_040679764.1">
    <property type="nucleotide sequence ID" value="XM_040821959.1"/>
</dbReference>
<dbReference type="InterPro" id="IPR052974">
    <property type="entry name" value="GH79_Enzymes"/>
</dbReference>
<dbReference type="SUPFAM" id="SSF51445">
    <property type="entry name" value="(Trans)glycosidases"/>
    <property type="match status" value="1"/>
</dbReference>
<proteinExistence type="predicted"/>
<dbReference type="Pfam" id="PF16862">
    <property type="entry name" value="Glyco_hydro_79C"/>
    <property type="match status" value="1"/>
</dbReference>
<dbReference type="PANTHER" id="PTHR36183:SF2">
    <property type="entry name" value="BETA-GLUCURONIDASE C-TERMINAL DOMAIN-CONTAINING PROTEIN"/>
    <property type="match status" value="1"/>
</dbReference>
<dbReference type="AlphaFoldDB" id="A0A0B2WXD3"/>
<keyword evidence="3" id="KW-0378">Hydrolase</keyword>
<reference evidence="3 4" key="1">
    <citation type="journal article" date="2014" name="Proc. Natl. Acad. Sci. U.S.A.">
        <title>Trajectory and genomic determinants of fungal-pathogen speciation and host adaptation.</title>
        <authorList>
            <person name="Hu X."/>
            <person name="Xiao G."/>
            <person name="Zheng P."/>
            <person name="Shang Y."/>
            <person name="Su Y."/>
            <person name="Zhang X."/>
            <person name="Liu X."/>
            <person name="Zhan S."/>
            <person name="St Leger R.J."/>
            <person name="Wang C."/>
        </authorList>
    </citation>
    <scope>NUCLEOTIDE SEQUENCE [LARGE SCALE GENOMIC DNA]</scope>
    <source>
        <strain evidence="3 4">ARSEF 1941</strain>
    </source>
</reference>
<gene>
    <name evidence="3" type="ORF">MAM_03160</name>
</gene>
<dbReference type="Proteomes" id="UP000030816">
    <property type="component" value="Unassembled WGS sequence"/>
</dbReference>
<dbReference type="Gene3D" id="3.20.20.80">
    <property type="entry name" value="Glycosidases"/>
    <property type="match status" value="1"/>
</dbReference>
<dbReference type="GeneID" id="63737615"/>
<keyword evidence="1" id="KW-0732">Signal</keyword>
<comment type="caution">
    <text evidence="3">The sequence shown here is derived from an EMBL/GenBank/DDBJ whole genome shotgun (WGS) entry which is preliminary data.</text>
</comment>
<dbReference type="HOGENOM" id="CLU_022148_0_0_1"/>
<dbReference type="OrthoDB" id="2796951at2759"/>
<evidence type="ECO:0000259" key="2">
    <source>
        <dbReference type="Pfam" id="PF16862"/>
    </source>
</evidence>
<feature type="domain" description="Beta-glucuronidase C-terminal" evidence="2">
    <location>
        <begin position="423"/>
        <end position="533"/>
    </location>
</feature>
<dbReference type="InterPro" id="IPR017853">
    <property type="entry name" value="GH"/>
</dbReference>
<sequence>MRPRPSAIVVALSGAVAAAAETFDVPSNPSVSGQPLDGFVSYSIEFSSFPDYAGNLSHPNTYSYNLINNIHAMSGHYPVFRVGGNTQDFALYNASQTTALIGVVDPRKSPDYPTTITIGKSYFESYATWPGVRFSHGFNMGLGGKTPQGRETLVHTAPLACEALRRGNLYAWEYGNEPDLFTTGPYAPRPEGWTETDMAAEWLAGTDVIRSQVKRHCPELKVDLMAPSNAGVSNALTASNMWASGLNRRRDIAIFSTHNYIDGAKVPGVTLQGTLMNHTRTRLSVDAHVAEYKTVFETARPAPPLVFGEANSLYNQGRPGLSNTFGAALWAVDFNMYSATVGFKRVHMHQGTNYRYQAWQPVATDATAIGTKAPYYASMAAAHMTRRVGRSPVSISSIRLSSDAESAYAAHYAPRAGDQSRPRLARLMVINMHGYNTTLDGAGLEPLPDPPQRTVRTYKFRVEGVADGATARVHRLAANGSDAITGITYDGWSYNHDLDEGRAVRLANVTVGEEIPVTRGEVAVRVADSSAVILSFGHPC</sequence>
<feature type="signal peptide" evidence="1">
    <location>
        <begin position="1"/>
        <end position="20"/>
    </location>
</feature>